<protein>
    <submittedName>
        <fullName evidence="1">Uncharacterized protein</fullName>
    </submittedName>
</protein>
<dbReference type="EMBL" id="JAJGCB010000001">
    <property type="protein sequence ID" value="KAJ8995956.1"/>
    <property type="molecule type" value="Genomic_DNA"/>
</dbReference>
<organism evidence="1 2">
    <name type="scientific">Exophiala dermatitidis</name>
    <name type="common">Black yeast-like fungus</name>
    <name type="synonym">Wangiella dermatitidis</name>
    <dbReference type="NCBI Taxonomy" id="5970"/>
    <lineage>
        <taxon>Eukaryota</taxon>
        <taxon>Fungi</taxon>
        <taxon>Dikarya</taxon>
        <taxon>Ascomycota</taxon>
        <taxon>Pezizomycotina</taxon>
        <taxon>Eurotiomycetes</taxon>
        <taxon>Chaetothyriomycetidae</taxon>
        <taxon>Chaetothyriales</taxon>
        <taxon>Herpotrichiellaceae</taxon>
        <taxon>Exophiala</taxon>
    </lineage>
</organism>
<sequence length="107" mass="12024">MASRLQTQANVCCRVRVGIWTRNMHPEECERPGAAETCRALIKRARLTAGAARKLPTPLTWAGWTSSGPEKRPNKSFDHFYGYYKSTGQWRIEPKPNRLGGDESGGF</sequence>
<dbReference type="Proteomes" id="UP001161757">
    <property type="component" value="Unassembled WGS sequence"/>
</dbReference>
<reference evidence="1" key="1">
    <citation type="submission" date="2023-01" db="EMBL/GenBank/DDBJ databases">
        <title>Exophiala dermititidis isolated from Cystic Fibrosis Patient.</title>
        <authorList>
            <person name="Kurbessoian T."/>
            <person name="Crocker A."/>
            <person name="Murante D."/>
            <person name="Hogan D.A."/>
            <person name="Stajich J.E."/>
        </authorList>
    </citation>
    <scope>NUCLEOTIDE SEQUENCE</scope>
    <source>
        <strain evidence="1">Ex8</strain>
    </source>
</reference>
<gene>
    <name evidence="1" type="ORF">HRR80_000704</name>
</gene>
<comment type="caution">
    <text evidence="1">The sequence shown here is derived from an EMBL/GenBank/DDBJ whole genome shotgun (WGS) entry which is preliminary data.</text>
</comment>
<accession>A0AAN6J319</accession>
<evidence type="ECO:0000313" key="2">
    <source>
        <dbReference type="Proteomes" id="UP001161757"/>
    </source>
</evidence>
<evidence type="ECO:0000313" key="1">
    <source>
        <dbReference type="EMBL" id="KAJ8995956.1"/>
    </source>
</evidence>
<proteinExistence type="predicted"/>
<dbReference type="AlphaFoldDB" id="A0AAN6J319"/>
<name>A0AAN6J319_EXODE</name>